<dbReference type="Proteomes" id="UP001179280">
    <property type="component" value="Unassembled WGS sequence"/>
</dbReference>
<dbReference type="InterPro" id="IPR011642">
    <property type="entry name" value="Gate_dom"/>
</dbReference>
<proteinExistence type="predicted"/>
<feature type="transmembrane region" description="Helical" evidence="1">
    <location>
        <begin position="58"/>
        <end position="78"/>
    </location>
</feature>
<dbReference type="EMBL" id="JAFBCV010000015">
    <property type="protein sequence ID" value="MBM7840574.1"/>
    <property type="molecule type" value="Genomic_DNA"/>
</dbReference>
<comment type="caution">
    <text evidence="3">The sequence shown here is derived from an EMBL/GenBank/DDBJ whole genome shotgun (WGS) entry which is preliminary data.</text>
</comment>
<keyword evidence="1" id="KW-0472">Membrane</keyword>
<feature type="transmembrane region" description="Helical" evidence="1">
    <location>
        <begin position="321"/>
        <end position="345"/>
    </location>
</feature>
<evidence type="ECO:0000256" key="1">
    <source>
        <dbReference type="SAM" id="Phobius"/>
    </source>
</evidence>
<feature type="transmembrane region" description="Helical" evidence="1">
    <location>
        <begin position="430"/>
        <end position="452"/>
    </location>
</feature>
<dbReference type="Pfam" id="PF07670">
    <property type="entry name" value="Gate"/>
    <property type="match status" value="1"/>
</dbReference>
<feature type="transmembrane region" description="Helical" evidence="1">
    <location>
        <begin position="137"/>
        <end position="164"/>
    </location>
</feature>
<evidence type="ECO:0000313" key="4">
    <source>
        <dbReference type="Proteomes" id="UP001179280"/>
    </source>
</evidence>
<evidence type="ECO:0000259" key="2">
    <source>
        <dbReference type="Pfam" id="PF07670"/>
    </source>
</evidence>
<keyword evidence="1" id="KW-1133">Transmembrane helix</keyword>
<reference evidence="3" key="1">
    <citation type="submission" date="2021-01" db="EMBL/GenBank/DDBJ databases">
        <title>Genomic Encyclopedia of Type Strains, Phase IV (KMG-IV): sequencing the most valuable type-strain genomes for metagenomic binning, comparative biology and taxonomic classification.</title>
        <authorList>
            <person name="Goeker M."/>
        </authorList>
    </citation>
    <scope>NUCLEOTIDE SEQUENCE</scope>
    <source>
        <strain evidence="3">DSM 21943</strain>
    </source>
</reference>
<feature type="domain" description="Nucleoside transporter/FeoB GTPase Gate" evidence="2">
    <location>
        <begin position="141"/>
        <end position="238"/>
    </location>
</feature>
<feature type="transmembrane region" description="Helical" evidence="1">
    <location>
        <begin position="12"/>
        <end position="31"/>
    </location>
</feature>
<protein>
    <submittedName>
        <fullName evidence="3">Nucleoside recognition membrane protein YjiH</fullName>
    </submittedName>
</protein>
<dbReference type="RefSeq" id="WP_204468245.1">
    <property type="nucleotide sequence ID" value="NZ_JAFBCV010000015.1"/>
</dbReference>
<feature type="transmembrane region" description="Helical" evidence="1">
    <location>
        <begin position="90"/>
        <end position="117"/>
    </location>
</feature>
<keyword evidence="1" id="KW-0812">Transmembrane</keyword>
<feature type="transmembrane region" description="Helical" evidence="1">
    <location>
        <begin position="243"/>
        <end position="261"/>
    </location>
</feature>
<sequence length="453" mass="48996">MKRDITIKNTLLFLIPSLIGIFLFMTPLPSVDGDGNSTVQLPVKFAADTVMDVVPENGLILTVAIVMAISAVLSIIATASKGNQSEKSSFWFDIFATTPIWIVVRIVGAIFGFMAYFGFGPEFIVSGDTGSLLLADLLPFLFTIFLFAGLLLPLLLNFGLMEFFGSLLKNIMRPLFRLPGRASIDSIASWVGDGTVGIMMSNQQYESGKYTAREASIVASAFSVVSITFSITILAMLDITHLFWQFFLTLFVAGFIAAVITPRIPPLSLKSTKYIDGSEGREEPKVKQPFSSGFVQAVTRAEDSFKNGDNIKSGLKNVFDLWFGVLPVVMAIGTLAAGVATFTPVFEWLAVPFVPILELMNVPEAAAASQTLLIGFADMLLPAIIADSLGITTELTLFIIAALSVSQLIYMSETGGVLIASKIPFTFLDAVLVFVIRTIITLPIIVLMAHILL</sequence>
<keyword evidence="4" id="KW-1185">Reference proteome</keyword>
<evidence type="ECO:0000313" key="3">
    <source>
        <dbReference type="EMBL" id="MBM7840574.1"/>
    </source>
</evidence>
<organism evidence="3 4">
    <name type="scientific">Shouchella xiaoxiensis</name>
    <dbReference type="NCBI Taxonomy" id="766895"/>
    <lineage>
        <taxon>Bacteria</taxon>
        <taxon>Bacillati</taxon>
        <taxon>Bacillota</taxon>
        <taxon>Bacilli</taxon>
        <taxon>Bacillales</taxon>
        <taxon>Bacillaceae</taxon>
        <taxon>Shouchella</taxon>
    </lineage>
</organism>
<gene>
    <name evidence="3" type="ORF">JOC54_003867</name>
</gene>
<feature type="transmembrane region" description="Helical" evidence="1">
    <location>
        <begin position="217"/>
        <end position="237"/>
    </location>
</feature>
<feature type="transmembrane region" description="Helical" evidence="1">
    <location>
        <begin position="391"/>
        <end position="410"/>
    </location>
</feature>
<accession>A0ABS2SYH7</accession>
<name>A0ABS2SYH7_9BACI</name>